<protein>
    <recommendedName>
        <fullName evidence="4">Aldehyde oxidase/xanthine dehydrogenase a/b hammerhead domain-containing protein</fullName>
    </recommendedName>
</protein>
<dbReference type="GO" id="GO:0016491">
    <property type="term" value="F:oxidoreductase activity"/>
    <property type="evidence" value="ECO:0007669"/>
    <property type="project" value="UniProtKB-KW"/>
</dbReference>
<accession>A0A381UVI1</accession>
<reference evidence="5" key="1">
    <citation type="submission" date="2018-05" db="EMBL/GenBank/DDBJ databases">
        <authorList>
            <person name="Lanie J.A."/>
            <person name="Ng W.-L."/>
            <person name="Kazmierczak K.M."/>
            <person name="Andrzejewski T.M."/>
            <person name="Davidsen T.M."/>
            <person name="Wayne K.J."/>
            <person name="Tettelin H."/>
            <person name="Glass J.I."/>
            <person name="Rusch D."/>
            <person name="Podicherti R."/>
            <person name="Tsui H.-C.T."/>
            <person name="Winkler M.E."/>
        </authorList>
    </citation>
    <scope>NUCLEOTIDE SEQUENCE</scope>
</reference>
<dbReference type="PANTHER" id="PTHR11908:SF132">
    <property type="entry name" value="ALDEHYDE OXIDASE 1-RELATED"/>
    <property type="match status" value="1"/>
</dbReference>
<dbReference type="InterPro" id="IPR000674">
    <property type="entry name" value="Ald_Oxase/Xan_DH_a/b"/>
</dbReference>
<dbReference type="SMART" id="SM01008">
    <property type="entry name" value="Ald_Xan_dh_C"/>
    <property type="match status" value="1"/>
</dbReference>
<dbReference type="Gene3D" id="3.90.1170.50">
    <property type="entry name" value="Aldehyde oxidase/xanthine dehydrogenase, a/b hammerhead"/>
    <property type="match status" value="1"/>
</dbReference>
<feature type="region of interest" description="Disordered" evidence="3">
    <location>
        <begin position="1"/>
        <end position="25"/>
    </location>
</feature>
<dbReference type="SUPFAM" id="SSF54665">
    <property type="entry name" value="CO dehydrogenase molybdoprotein N-domain-like"/>
    <property type="match status" value="1"/>
</dbReference>
<keyword evidence="1" id="KW-0500">Molybdenum</keyword>
<dbReference type="Pfam" id="PF02738">
    <property type="entry name" value="MoCoBD_1"/>
    <property type="match status" value="1"/>
</dbReference>
<feature type="domain" description="Aldehyde oxidase/xanthine dehydrogenase a/b hammerhead" evidence="4">
    <location>
        <begin position="30"/>
        <end position="138"/>
    </location>
</feature>
<dbReference type="InterPro" id="IPR046867">
    <property type="entry name" value="AldOxase/xan_DH_MoCoBD2"/>
</dbReference>
<evidence type="ECO:0000256" key="3">
    <source>
        <dbReference type="SAM" id="MobiDB-lite"/>
    </source>
</evidence>
<organism evidence="5">
    <name type="scientific">marine metagenome</name>
    <dbReference type="NCBI Taxonomy" id="408172"/>
    <lineage>
        <taxon>unclassified sequences</taxon>
        <taxon>metagenomes</taxon>
        <taxon>ecological metagenomes</taxon>
    </lineage>
</organism>
<evidence type="ECO:0000256" key="2">
    <source>
        <dbReference type="ARBA" id="ARBA00023002"/>
    </source>
</evidence>
<dbReference type="Pfam" id="PF20256">
    <property type="entry name" value="MoCoBD_2"/>
    <property type="match status" value="1"/>
</dbReference>
<proteinExistence type="predicted"/>
<dbReference type="InterPro" id="IPR037165">
    <property type="entry name" value="AldOxase/xan_DH_Mopterin-bd_sf"/>
</dbReference>
<name>A0A381UVI1_9ZZZZ</name>
<evidence type="ECO:0000313" key="5">
    <source>
        <dbReference type="EMBL" id="SVA30953.1"/>
    </source>
</evidence>
<evidence type="ECO:0000259" key="4">
    <source>
        <dbReference type="SMART" id="SM01008"/>
    </source>
</evidence>
<dbReference type="PANTHER" id="PTHR11908">
    <property type="entry name" value="XANTHINE DEHYDROGENASE"/>
    <property type="match status" value="1"/>
</dbReference>
<dbReference type="InterPro" id="IPR036856">
    <property type="entry name" value="Ald_Oxase/Xan_DH_a/b_sf"/>
</dbReference>
<dbReference type="Pfam" id="PF01315">
    <property type="entry name" value="Ald_Xan_dh_C"/>
    <property type="match status" value="1"/>
</dbReference>
<dbReference type="Gene3D" id="3.30.365.10">
    <property type="entry name" value="Aldehyde oxidase/xanthine dehydrogenase, molybdopterin binding domain"/>
    <property type="match status" value="4"/>
</dbReference>
<dbReference type="InterPro" id="IPR008274">
    <property type="entry name" value="AldOxase/xan_DH_MoCoBD1"/>
</dbReference>
<dbReference type="GO" id="GO:0005506">
    <property type="term" value="F:iron ion binding"/>
    <property type="evidence" value="ECO:0007669"/>
    <property type="project" value="InterPro"/>
</dbReference>
<feature type="compositionally biased region" description="Basic and acidic residues" evidence="3">
    <location>
        <begin position="11"/>
        <end position="25"/>
    </location>
</feature>
<gene>
    <name evidence="5" type="ORF">METZ01_LOCUS83807</name>
</gene>
<sequence>MNKESSVTVSKELKHVGSRPIRPDGVEKVTGRANFGADENMPGMVVGKVVRSPHAHARIKSIDTSKAVTIPGVLSVITAGDFPDRSEFSIRRKWFNDNILASDKVLYHGHAVAAVAAISQQVADQALAAIDVDYEELESVTDVLRAMEADAPILHENMFTTGLEQTPTTASNVVQRTQTSKGSVEARFVEADVIVERTFVTPMVHQGYIEPHACVGNATEDGQATVWCSSQGHFDIRSMTALALGKDLGDIRVIAAEIGGGFGGKTTIYLEPLAVKLSEKCQRPVKMVMSREEVFRATGPASGTINTVRIGAKNDGTIVAMSAKLIYESGAYPGSPLGPGSMCIFAPYDVADLFIEGYEVVVNRPRVAAYRAPGAPQAMFAGESVIDELAEKLGMDPIEFRLKNAVEEGSSAAYGPTFGAIGLRACLEAAKKHPHYAKTLAQDEGRGVAVGFWFNGGNQSSAEVHVTDTGMVKIVEGSPDIGGSRASMALMAAETLSIDYERIRVRIADTDSTGYCATTGGSRTTFATGLAVIRACEQVIVELKARAAKTWDIEPNQVDWIDGEARPSLGANIDVEPISLRDIARNAARTGGPISGRASLNAQGPGPSFAVNLADVYVDRDTGKPTVTRFTAIQDAGKAIHPGYVEGQMQGGAVQGIGWALNEEYIYDQEGVLDNPGFLDYRVPVASDVPMIDCEIVEVANPTHPYGVRGVGETPIVAPLAAVGNAVSQALGIRMTELPLSPPRLLDALANGAEA</sequence>
<dbReference type="SUPFAM" id="SSF56003">
    <property type="entry name" value="Molybdenum cofactor-binding domain"/>
    <property type="match status" value="1"/>
</dbReference>
<evidence type="ECO:0000256" key="1">
    <source>
        <dbReference type="ARBA" id="ARBA00022505"/>
    </source>
</evidence>
<dbReference type="InterPro" id="IPR016208">
    <property type="entry name" value="Ald_Oxase/xanthine_DH-like"/>
</dbReference>
<dbReference type="AlphaFoldDB" id="A0A381UVI1"/>
<keyword evidence="2" id="KW-0560">Oxidoreductase</keyword>
<dbReference type="EMBL" id="UINC01007015">
    <property type="protein sequence ID" value="SVA30953.1"/>
    <property type="molecule type" value="Genomic_DNA"/>
</dbReference>